<dbReference type="PATRIC" id="fig|1116213.3.peg.584"/>
<keyword evidence="1" id="KW-0472">Membrane</keyword>
<evidence type="ECO:0000313" key="2">
    <source>
        <dbReference type="EMBL" id="CCE67054.1"/>
    </source>
</evidence>
<accession>G8C406</accession>
<dbReference type="KEGG" id="mhb:MHM_05360"/>
<reference evidence="2" key="1">
    <citation type="submission" date="2011-11" db="EMBL/GenBank/DDBJ databases">
        <title>Complete genome sequence of Candidatus Mycoplasma haemominutum.</title>
        <authorList>
            <person name="Barker E.N."/>
            <person name="Darby A.C."/>
            <person name="Helps C.R."/>
            <person name="Peters I.R."/>
            <person name="Hughes M.A."/>
            <person name="Radford A.D."/>
            <person name="Novacco M."/>
            <person name="Boretti F."/>
            <person name="Hofmann-Lehmann R."/>
            <person name="Tasker S."/>
        </authorList>
    </citation>
    <scope>NUCLEOTIDE SEQUENCE</scope>
    <source>
        <strain evidence="2">Birmingham 1</strain>
    </source>
</reference>
<organism evidence="2">
    <name type="scientific">Candidatus Mycoplasma haematominutum 'Birmingham 1'</name>
    <dbReference type="NCBI Taxonomy" id="1116213"/>
    <lineage>
        <taxon>Bacteria</taxon>
        <taxon>Bacillati</taxon>
        <taxon>Mycoplasmatota</taxon>
        <taxon>Mollicutes</taxon>
        <taxon>Mycoplasmataceae</taxon>
        <taxon>Mycoplasma</taxon>
    </lineage>
</organism>
<reference evidence="2" key="2">
    <citation type="submission" date="2011-11" db="EMBL/GenBank/DDBJ databases">
        <authorList>
            <person name="Barker E."/>
        </authorList>
    </citation>
    <scope>NUCLEOTIDE SEQUENCE</scope>
    <source>
        <strain evidence="2">Birmingham 1</strain>
    </source>
</reference>
<evidence type="ECO:0000256" key="1">
    <source>
        <dbReference type="SAM" id="Phobius"/>
    </source>
</evidence>
<keyword evidence="1" id="KW-0812">Transmembrane</keyword>
<gene>
    <name evidence="2" type="ORF">MHM_05360</name>
</gene>
<dbReference type="RefSeq" id="WP_015511919.1">
    <property type="nucleotide sequence ID" value="NC_021007.1"/>
</dbReference>
<dbReference type="HOGENOM" id="CLU_926960_0_0_14"/>
<protein>
    <submittedName>
        <fullName evidence="2">Uncharacterized protein</fullName>
    </submittedName>
</protein>
<feature type="transmembrane region" description="Helical" evidence="1">
    <location>
        <begin position="60"/>
        <end position="80"/>
    </location>
</feature>
<feature type="transmembrane region" description="Helical" evidence="1">
    <location>
        <begin position="35"/>
        <end position="54"/>
    </location>
</feature>
<feature type="transmembrane region" description="Helical" evidence="1">
    <location>
        <begin position="101"/>
        <end position="119"/>
    </location>
</feature>
<sequence>MPALLKLGTLWIFIREYLYKWQERIFPNIYSPGELRILAAIYSISNIVGATFFYCWHLNWIQPPIGGFLLLISAICHLLIGARFLRNSQKFGRIAFTKWSWLNLIFVSPLGLILLYYVINSKYWILEDVGDDPVEIRQRITDEQKRRKMTVKQRQLQARFNAAVIHLRKINSDIANRILLEVLNISNQSFEELDFFRVSVVIALSAMLKQNKQKTFNNLIWGAHWYEDNFFTFGIKNPKPISMYNKYPLLLGAVVLDELNNYKKILNAKMLIKDHLSFSDAKVISLHMGSEYKLFINQ</sequence>
<keyword evidence="1" id="KW-1133">Transmembrane helix</keyword>
<dbReference type="AlphaFoldDB" id="G8C406"/>
<dbReference type="EMBL" id="HE613254">
    <property type="protein sequence ID" value="CCE67054.1"/>
    <property type="molecule type" value="Genomic_DNA"/>
</dbReference>
<proteinExistence type="predicted"/>
<dbReference type="OrthoDB" id="394885at2"/>
<name>G8C406_9MOLU</name>